<protein>
    <submittedName>
        <fullName evidence="4">Copia protein</fullName>
    </submittedName>
</protein>
<dbReference type="EMBL" id="BKCJ010000651">
    <property type="protein sequence ID" value="GEU35068.1"/>
    <property type="molecule type" value="Genomic_DNA"/>
</dbReference>
<dbReference type="PANTHER" id="PTHR42648:SF18">
    <property type="entry name" value="RETROTRANSPOSON, UNCLASSIFIED-LIKE PROTEIN"/>
    <property type="match status" value="1"/>
</dbReference>
<dbReference type="Pfam" id="PF25597">
    <property type="entry name" value="SH3_retrovirus"/>
    <property type="match status" value="1"/>
</dbReference>
<evidence type="ECO:0000256" key="1">
    <source>
        <dbReference type="ARBA" id="ARBA00022670"/>
    </source>
</evidence>
<keyword evidence="1" id="KW-0645">Protease</keyword>
<dbReference type="InterPro" id="IPR057670">
    <property type="entry name" value="SH3_retrovirus"/>
</dbReference>
<dbReference type="InterPro" id="IPR039537">
    <property type="entry name" value="Retrotran_Ty1/copia-like"/>
</dbReference>
<dbReference type="PANTHER" id="PTHR42648">
    <property type="entry name" value="TRANSPOSASE, PUTATIVE-RELATED"/>
    <property type="match status" value="1"/>
</dbReference>
<dbReference type="InterPro" id="IPR013785">
    <property type="entry name" value="Aldolase_TIM"/>
</dbReference>
<dbReference type="GO" id="GO:0006508">
    <property type="term" value="P:proteolysis"/>
    <property type="evidence" value="ECO:0007669"/>
    <property type="project" value="UniProtKB-KW"/>
</dbReference>
<keyword evidence="1" id="KW-0378">Hydrolase</keyword>
<evidence type="ECO:0000259" key="3">
    <source>
        <dbReference type="Pfam" id="PF25597"/>
    </source>
</evidence>
<feature type="domain" description="Retroviral polymerase SH3-like" evidence="3">
    <location>
        <begin position="473"/>
        <end position="528"/>
    </location>
</feature>
<name>A0A6L2JDI7_TANCI</name>
<evidence type="ECO:0000259" key="2">
    <source>
        <dbReference type="Pfam" id="PF22936"/>
    </source>
</evidence>
<comment type="caution">
    <text evidence="4">The sequence shown here is derived from an EMBL/GenBank/DDBJ whole genome shotgun (WGS) entry which is preliminary data.</text>
</comment>
<gene>
    <name evidence="4" type="ORF">Tci_007046</name>
</gene>
<dbReference type="Pfam" id="PF22936">
    <property type="entry name" value="Pol_BBD"/>
    <property type="match status" value="1"/>
</dbReference>
<sequence>MKPVSEDIGRTRKWRIIYIVNGLRCQEMAKILPIKLKGYMNIHIKKMLGPKERTRAEQCLVGGLHLSFMTWVFLQRWLIQLLKGLYPIKSLSRFAHEIALCTGGARVSATHVGSGSCIRSRITRKMQQSWVIQAGSAGIIVSIHRARQLDYVPATIMVLEEGRTKGSISYLRTSLANKKHEYTKSEEKKEDKKVDEKKRDMSKVKWYNCKKGKHFTKDCKNANVKDYNYCKTKMLLAKKNGDEQVLLAEDQAWMESDTRSAYACNDAMNVSCDSRLYASCDANDLFVFDDIVQVCLWIIDAGCSKHMTGNRALLTNFVQKFLRTVRFGNNNLSVITGCGDVVIGSMTIKKIYYVKGLGHNLFSVGQFCDKALEVAFRKSTCFIRNEDGVDLLTGDRSLNLYTIALNEVVSNYSACPLAKASSSQSWLWINGEAITTACFTQNRSIIHKRFDKTPYELTNKRKPNIKFFYVFGCRCYLLNDYDDVGKLKAKGDIGVFVGYLKESAAFRVYNKRTQKIHESVNVNFDEISEMASKQFSLEPGLSNLNEMGKSSNL</sequence>
<organism evidence="4">
    <name type="scientific">Tanacetum cinerariifolium</name>
    <name type="common">Dalmatian daisy</name>
    <name type="synonym">Chrysanthemum cinerariifolium</name>
    <dbReference type="NCBI Taxonomy" id="118510"/>
    <lineage>
        <taxon>Eukaryota</taxon>
        <taxon>Viridiplantae</taxon>
        <taxon>Streptophyta</taxon>
        <taxon>Embryophyta</taxon>
        <taxon>Tracheophyta</taxon>
        <taxon>Spermatophyta</taxon>
        <taxon>Magnoliopsida</taxon>
        <taxon>eudicotyledons</taxon>
        <taxon>Gunneridae</taxon>
        <taxon>Pentapetalae</taxon>
        <taxon>asterids</taxon>
        <taxon>campanulids</taxon>
        <taxon>Asterales</taxon>
        <taxon>Asteraceae</taxon>
        <taxon>Asteroideae</taxon>
        <taxon>Anthemideae</taxon>
        <taxon>Anthemidinae</taxon>
        <taxon>Tanacetum</taxon>
    </lineage>
</organism>
<feature type="domain" description="Retrovirus-related Pol polyprotein from transposon TNT 1-94-like beta-barrel" evidence="2">
    <location>
        <begin position="297"/>
        <end position="370"/>
    </location>
</feature>
<dbReference type="AlphaFoldDB" id="A0A6L2JDI7"/>
<reference evidence="4" key="1">
    <citation type="journal article" date="2019" name="Sci. Rep.">
        <title>Draft genome of Tanacetum cinerariifolium, the natural source of mosquito coil.</title>
        <authorList>
            <person name="Yamashiro T."/>
            <person name="Shiraishi A."/>
            <person name="Satake H."/>
            <person name="Nakayama K."/>
        </authorList>
    </citation>
    <scope>NUCLEOTIDE SEQUENCE</scope>
</reference>
<evidence type="ECO:0000313" key="4">
    <source>
        <dbReference type="EMBL" id="GEU35068.1"/>
    </source>
</evidence>
<dbReference type="GO" id="GO:0008233">
    <property type="term" value="F:peptidase activity"/>
    <property type="evidence" value="ECO:0007669"/>
    <property type="project" value="UniProtKB-KW"/>
</dbReference>
<proteinExistence type="predicted"/>
<accession>A0A6L2JDI7</accession>
<dbReference type="Gene3D" id="3.20.20.70">
    <property type="entry name" value="Aldolase class I"/>
    <property type="match status" value="1"/>
</dbReference>
<dbReference type="InterPro" id="IPR054722">
    <property type="entry name" value="PolX-like_BBD"/>
</dbReference>